<dbReference type="InterPro" id="IPR029068">
    <property type="entry name" value="Glyas_Bleomycin-R_OHBP_Dase"/>
</dbReference>
<dbReference type="Gene3D" id="3.10.180.10">
    <property type="entry name" value="2,3-Dihydroxybiphenyl 1,2-Dioxygenase, domain 1"/>
    <property type="match status" value="1"/>
</dbReference>
<keyword evidence="3" id="KW-1185">Reference proteome</keyword>
<reference evidence="2" key="1">
    <citation type="journal article" date="2015" name="Genome Announc.">
        <title>Draft Genome Sequence of Bacteroidales Strain TBC1, a Novel Isolate from a Methanogenic Wastewater Treatment System.</title>
        <authorList>
            <person name="Tourlousse D.M."/>
            <person name="Matsuura N."/>
            <person name="Sun L."/>
            <person name="Toyonaga M."/>
            <person name="Kuroda K."/>
            <person name="Ohashi A."/>
            <person name="Cruz R."/>
            <person name="Yamaguchi T."/>
            <person name="Sekiguchi Y."/>
        </authorList>
    </citation>
    <scope>NUCLEOTIDE SEQUENCE [LARGE SCALE GENOMIC DNA]</scope>
    <source>
        <strain evidence="2">TBC1</strain>
    </source>
</reference>
<dbReference type="Gene3D" id="3.30.720.110">
    <property type="match status" value="1"/>
</dbReference>
<name>A0A0S7C6D5_9BACT</name>
<dbReference type="Proteomes" id="UP000053091">
    <property type="component" value="Unassembled WGS sequence"/>
</dbReference>
<dbReference type="Gene3D" id="3.30.720.100">
    <property type="match status" value="1"/>
</dbReference>
<dbReference type="SUPFAM" id="SSF54593">
    <property type="entry name" value="Glyoxalase/Bleomycin resistance protein/Dihydroxybiphenyl dioxygenase"/>
    <property type="match status" value="2"/>
</dbReference>
<dbReference type="PANTHER" id="PTHR33990">
    <property type="entry name" value="PROTEIN YJDN-RELATED"/>
    <property type="match status" value="1"/>
</dbReference>
<dbReference type="Pfam" id="PF06983">
    <property type="entry name" value="3-dmu-9_3-mt"/>
    <property type="match status" value="2"/>
</dbReference>
<accession>A0A0S7C6D5</accession>
<dbReference type="AlphaFoldDB" id="A0A0S7C6D5"/>
<feature type="domain" description="PhnB-like" evidence="1">
    <location>
        <begin position="124"/>
        <end position="245"/>
    </location>
</feature>
<dbReference type="EMBL" id="DF968183">
    <property type="protein sequence ID" value="GAP44463.1"/>
    <property type="molecule type" value="Genomic_DNA"/>
</dbReference>
<dbReference type="InterPro" id="IPR028973">
    <property type="entry name" value="PhnB-like"/>
</dbReference>
<organism evidence="2">
    <name type="scientific">Lentimicrobium saccharophilum</name>
    <dbReference type="NCBI Taxonomy" id="1678841"/>
    <lineage>
        <taxon>Bacteria</taxon>
        <taxon>Pseudomonadati</taxon>
        <taxon>Bacteroidota</taxon>
        <taxon>Bacteroidia</taxon>
        <taxon>Bacteroidales</taxon>
        <taxon>Lentimicrobiaceae</taxon>
        <taxon>Lentimicrobium</taxon>
    </lineage>
</organism>
<dbReference type="STRING" id="1678841.TBC1_12271"/>
<sequence length="282" mass="32250">MNKTIYPCLWFNNNAREAAGYYKDVFEDVNILSENQLVLMFEIYGVKFMGLNGGEMFRPNPAVSYFVYCGGDDAKIERLYASLSKDGRVMMPLEKYDWSAKYAWVEDRFGISWQLDIDAINNPQKIVPALLFANDKRAKVGEALSYYTSIFDDSRHIISFPIPSGSSMPDGALMFTQFRLKDLIFNALSGGEPVHEFDFCEGNSFVIECETQKEIDHYWSRFAEEGMESMCGWVRDKYGVWWQVIPSMLESLIVNSGKGQQVGQALRQMKKIELDVLINAAQ</sequence>
<feature type="domain" description="PhnB-like" evidence="1">
    <location>
        <begin position="4"/>
        <end position="115"/>
    </location>
</feature>
<dbReference type="CDD" id="cd06588">
    <property type="entry name" value="PhnB_like"/>
    <property type="match status" value="2"/>
</dbReference>
<protein>
    <submittedName>
        <fullName evidence="2">Glyoxalase superfamily enzyme</fullName>
    </submittedName>
</protein>
<evidence type="ECO:0000259" key="1">
    <source>
        <dbReference type="Pfam" id="PF06983"/>
    </source>
</evidence>
<evidence type="ECO:0000313" key="3">
    <source>
        <dbReference type="Proteomes" id="UP000053091"/>
    </source>
</evidence>
<proteinExistence type="predicted"/>
<dbReference type="PANTHER" id="PTHR33990:SF2">
    <property type="entry name" value="PHNB-LIKE DOMAIN-CONTAINING PROTEIN"/>
    <property type="match status" value="1"/>
</dbReference>
<dbReference type="OrthoDB" id="9806473at2"/>
<gene>
    <name evidence="2" type="ORF">TBC1_12271</name>
</gene>
<dbReference type="RefSeq" id="WP_062043794.1">
    <property type="nucleotide sequence ID" value="NZ_DF968183.1"/>
</dbReference>
<evidence type="ECO:0000313" key="2">
    <source>
        <dbReference type="EMBL" id="GAP44463.1"/>
    </source>
</evidence>